<comment type="caution">
    <text evidence="1">The sequence shown here is derived from an EMBL/GenBank/DDBJ whole genome shotgun (WGS) entry which is preliminary data.</text>
</comment>
<proteinExistence type="predicted"/>
<dbReference type="AlphaFoldDB" id="A0A9W6GY91"/>
<dbReference type="EMBL" id="BSEC01000002">
    <property type="protein sequence ID" value="GLI95193.1"/>
    <property type="molecule type" value="Genomic_DNA"/>
</dbReference>
<dbReference type="InterPro" id="IPR014056">
    <property type="entry name" value="TypeIITA-like_toxin_pred"/>
</dbReference>
<accession>A0A9W6GY91</accession>
<dbReference type="Pfam" id="PF05973">
    <property type="entry name" value="Gp49"/>
    <property type="match status" value="1"/>
</dbReference>
<organism evidence="1 2">
    <name type="scientific">Methylocystis echinoides</name>
    <dbReference type="NCBI Taxonomy" id="29468"/>
    <lineage>
        <taxon>Bacteria</taxon>
        <taxon>Pseudomonadati</taxon>
        <taxon>Pseudomonadota</taxon>
        <taxon>Alphaproteobacteria</taxon>
        <taxon>Hyphomicrobiales</taxon>
        <taxon>Methylocystaceae</taxon>
        <taxon>Methylocystis</taxon>
    </lineage>
</organism>
<name>A0A9W6GY91_9HYPH</name>
<dbReference type="Proteomes" id="UP001144323">
    <property type="component" value="Unassembled WGS sequence"/>
</dbReference>
<evidence type="ECO:0000313" key="1">
    <source>
        <dbReference type="EMBL" id="GLI95193.1"/>
    </source>
</evidence>
<evidence type="ECO:0008006" key="3">
    <source>
        <dbReference type="Google" id="ProtNLM"/>
    </source>
</evidence>
<gene>
    <name evidence="1" type="ORF">LMG27198_41850</name>
</gene>
<protein>
    <recommendedName>
        <fullName evidence="3">Addiction module killer protein</fullName>
    </recommendedName>
</protein>
<dbReference type="InterPro" id="IPR009241">
    <property type="entry name" value="HigB-like"/>
</dbReference>
<dbReference type="NCBIfam" id="TIGR02683">
    <property type="entry name" value="upstrm_HI1419"/>
    <property type="match status" value="1"/>
</dbReference>
<dbReference type="PANTHER" id="PTHR41791">
    <property type="entry name" value="SSL7039 PROTEIN"/>
    <property type="match status" value="1"/>
</dbReference>
<sequence length="114" mass="13023">MLPSFMLELRYYLHADGNSPFEEWFSDLDAAAGAKVAVALARLEQGNFSNVKGVGEGVLEYKIDWGSGYRVYFGRDGERLVILLTGGTKRRQDKDIEAAKAYWADYKRRRPRKK</sequence>
<dbReference type="PANTHER" id="PTHR41791:SF1">
    <property type="entry name" value="SSL7039 PROTEIN"/>
    <property type="match status" value="1"/>
</dbReference>
<reference evidence="1" key="1">
    <citation type="journal article" date="2023" name="Int. J. Syst. Evol. Microbiol.">
        <title>Methylocystis iwaonis sp. nov., a type II methane-oxidizing bacterium from surface soil of a rice paddy field in Japan, and emended description of the genus Methylocystis (ex Whittenbury et al. 1970) Bowman et al. 1993.</title>
        <authorList>
            <person name="Kaise H."/>
            <person name="Sawadogo J.B."/>
            <person name="Alam M.S."/>
            <person name="Ueno C."/>
            <person name="Dianou D."/>
            <person name="Shinjo R."/>
            <person name="Asakawa S."/>
        </authorList>
    </citation>
    <scope>NUCLEOTIDE SEQUENCE</scope>
    <source>
        <strain evidence="1">LMG27198</strain>
    </source>
</reference>
<dbReference type="PIRSF" id="PIRSF028744">
    <property type="entry name" value="Addict_mod_HI1419"/>
    <property type="match status" value="1"/>
</dbReference>
<keyword evidence="2" id="KW-1185">Reference proteome</keyword>
<evidence type="ECO:0000313" key="2">
    <source>
        <dbReference type="Proteomes" id="UP001144323"/>
    </source>
</evidence>